<dbReference type="SUPFAM" id="SSF57667">
    <property type="entry name" value="beta-beta-alpha zinc fingers"/>
    <property type="match status" value="3"/>
</dbReference>
<dbReference type="GO" id="GO:0000978">
    <property type="term" value="F:RNA polymerase II cis-regulatory region sequence-specific DNA binding"/>
    <property type="evidence" value="ECO:0007669"/>
    <property type="project" value="TreeGrafter"/>
</dbReference>
<name>A0A8C5D4R4_GOUWI</name>
<comment type="subcellular location">
    <subcellularLocation>
        <location evidence="1">Nucleus</location>
    </subcellularLocation>
</comment>
<evidence type="ECO:0000256" key="9">
    <source>
        <dbReference type="ARBA" id="ARBA00023242"/>
    </source>
</evidence>
<evidence type="ECO:0000256" key="7">
    <source>
        <dbReference type="ARBA" id="ARBA00023125"/>
    </source>
</evidence>
<dbReference type="InterPro" id="IPR050589">
    <property type="entry name" value="Ikaros_C2H2-ZF"/>
</dbReference>
<dbReference type="GO" id="GO:0003700">
    <property type="term" value="F:DNA-binding transcription factor activity"/>
    <property type="evidence" value="ECO:0007669"/>
    <property type="project" value="TreeGrafter"/>
</dbReference>
<evidence type="ECO:0000256" key="3">
    <source>
        <dbReference type="ARBA" id="ARBA00022737"/>
    </source>
</evidence>
<evidence type="ECO:0000259" key="13">
    <source>
        <dbReference type="PROSITE" id="PS50157"/>
    </source>
</evidence>
<feature type="region of interest" description="Disordered" evidence="12">
    <location>
        <begin position="72"/>
        <end position="121"/>
    </location>
</feature>
<evidence type="ECO:0000313" key="15">
    <source>
        <dbReference type="Proteomes" id="UP000694680"/>
    </source>
</evidence>
<feature type="domain" description="C2H2-type" evidence="13">
    <location>
        <begin position="237"/>
        <end position="260"/>
    </location>
</feature>
<keyword evidence="15" id="KW-1185">Reference proteome</keyword>
<keyword evidence="8" id="KW-0804">Transcription</keyword>
<dbReference type="Pfam" id="PF00096">
    <property type="entry name" value="zf-C2H2"/>
    <property type="match status" value="3"/>
</dbReference>
<reference evidence="14" key="3">
    <citation type="submission" date="2025-09" db="UniProtKB">
        <authorList>
            <consortium name="Ensembl"/>
        </authorList>
    </citation>
    <scope>IDENTIFICATION</scope>
</reference>
<dbReference type="InterPro" id="IPR036236">
    <property type="entry name" value="Znf_C2H2_sf"/>
</dbReference>
<evidence type="ECO:0000256" key="11">
    <source>
        <dbReference type="PROSITE-ProRule" id="PRU00042"/>
    </source>
</evidence>
<dbReference type="Ensembl" id="ENSGWIT00000002165.1">
    <property type="protein sequence ID" value="ENSGWIP00000002007.1"/>
    <property type="gene ID" value="ENSGWIG00000001109.1"/>
</dbReference>
<dbReference type="PROSITE" id="PS00028">
    <property type="entry name" value="ZINC_FINGER_C2H2_1"/>
    <property type="match status" value="5"/>
</dbReference>
<dbReference type="Gene3D" id="3.30.160.60">
    <property type="entry name" value="Classic Zinc Finger"/>
    <property type="match status" value="4"/>
</dbReference>
<gene>
    <name evidence="14" type="primary">LOC114468451</name>
</gene>
<keyword evidence="9" id="KW-0539">Nucleus</keyword>
<evidence type="ECO:0000256" key="10">
    <source>
        <dbReference type="ARBA" id="ARBA00038390"/>
    </source>
</evidence>
<proteinExistence type="inferred from homology"/>
<evidence type="ECO:0000256" key="4">
    <source>
        <dbReference type="ARBA" id="ARBA00022771"/>
    </source>
</evidence>
<protein>
    <submittedName>
        <fullName evidence="14">Zinc finger protein Eos-like</fullName>
    </submittedName>
</protein>
<organism evidence="14 15">
    <name type="scientific">Gouania willdenowi</name>
    <name type="common">Blunt-snouted clingfish</name>
    <name type="synonym">Lepadogaster willdenowi</name>
    <dbReference type="NCBI Taxonomy" id="441366"/>
    <lineage>
        <taxon>Eukaryota</taxon>
        <taxon>Metazoa</taxon>
        <taxon>Chordata</taxon>
        <taxon>Craniata</taxon>
        <taxon>Vertebrata</taxon>
        <taxon>Euteleostomi</taxon>
        <taxon>Actinopterygii</taxon>
        <taxon>Neopterygii</taxon>
        <taxon>Teleostei</taxon>
        <taxon>Neoteleostei</taxon>
        <taxon>Acanthomorphata</taxon>
        <taxon>Ovalentaria</taxon>
        <taxon>Blenniimorphae</taxon>
        <taxon>Blenniiformes</taxon>
        <taxon>Gobiesocoidei</taxon>
        <taxon>Gobiesocidae</taxon>
        <taxon>Gobiesocinae</taxon>
        <taxon>Gouania</taxon>
    </lineage>
</organism>
<feature type="compositionally biased region" description="Acidic residues" evidence="12">
    <location>
        <begin position="87"/>
        <end position="113"/>
    </location>
</feature>
<dbReference type="FunFam" id="3.30.160.60:FF:000080">
    <property type="entry name" value="IKAROS family zinc finger 4"/>
    <property type="match status" value="1"/>
</dbReference>
<dbReference type="PROSITE" id="PS50157">
    <property type="entry name" value="ZINC_FINGER_C2H2_2"/>
    <property type="match status" value="4"/>
</dbReference>
<feature type="domain" description="C2H2-type" evidence="13">
    <location>
        <begin position="181"/>
        <end position="208"/>
    </location>
</feature>
<dbReference type="PANTHER" id="PTHR24404:SF23">
    <property type="entry name" value="ZINC FINGER PROTEIN AIOLOS"/>
    <property type="match status" value="1"/>
</dbReference>
<dbReference type="AlphaFoldDB" id="A0A8C5D4R4"/>
<dbReference type="GO" id="GO:0008270">
    <property type="term" value="F:zinc ion binding"/>
    <property type="evidence" value="ECO:0007669"/>
    <property type="project" value="UniProtKB-KW"/>
</dbReference>
<evidence type="ECO:0000256" key="2">
    <source>
        <dbReference type="ARBA" id="ARBA00022723"/>
    </source>
</evidence>
<dbReference type="FunFam" id="3.30.160.60:FF:000073">
    <property type="entry name" value="IKAROS family zinc finger 1"/>
    <property type="match status" value="1"/>
</dbReference>
<feature type="compositionally biased region" description="Basic and acidic residues" evidence="12">
    <location>
        <begin position="72"/>
        <end position="86"/>
    </location>
</feature>
<keyword evidence="7" id="KW-0238">DNA-binding</keyword>
<feature type="domain" description="C2H2-type" evidence="13">
    <location>
        <begin position="153"/>
        <end position="180"/>
    </location>
</feature>
<accession>A0A8C5D4R4</accession>
<evidence type="ECO:0000256" key="6">
    <source>
        <dbReference type="ARBA" id="ARBA00023015"/>
    </source>
</evidence>
<evidence type="ECO:0000256" key="12">
    <source>
        <dbReference type="SAM" id="MobiDB-lite"/>
    </source>
</evidence>
<dbReference type="FunFam" id="3.30.160.60:FF:000372">
    <property type="entry name" value="IKAROS family zinc finger 4"/>
    <property type="match status" value="1"/>
</dbReference>
<evidence type="ECO:0000256" key="5">
    <source>
        <dbReference type="ARBA" id="ARBA00022833"/>
    </source>
</evidence>
<dbReference type="SMART" id="SM00355">
    <property type="entry name" value="ZnF_C2H2"/>
    <property type="match status" value="6"/>
</dbReference>
<keyword evidence="2" id="KW-0479">Metal-binding</keyword>
<dbReference type="InterPro" id="IPR013087">
    <property type="entry name" value="Znf_C2H2_type"/>
</dbReference>
<feature type="domain" description="C2H2-type" evidence="13">
    <location>
        <begin position="209"/>
        <end position="236"/>
    </location>
</feature>
<evidence type="ECO:0000256" key="1">
    <source>
        <dbReference type="ARBA" id="ARBA00004123"/>
    </source>
</evidence>
<keyword evidence="3" id="KW-0677">Repeat</keyword>
<reference evidence="14" key="2">
    <citation type="submission" date="2025-08" db="UniProtKB">
        <authorList>
            <consortium name="Ensembl"/>
        </authorList>
    </citation>
    <scope>IDENTIFICATION</scope>
</reference>
<keyword evidence="5" id="KW-0862">Zinc</keyword>
<dbReference type="PANTHER" id="PTHR24404">
    <property type="entry name" value="ZINC FINGER PROTEIN"/>
    <property type="match status" value="1"/>
</dbReference>
<dbReference type="GO" id="GO:0005634">
    <property type="term" value="C:nucleus"/>
    <property type="evidence" value="ECO:0007669"/>
    <property type="project" value="UniProtKB-SubCell"/>
</dbReference>
<evidence type="ECO:0000313" key="14">
    <source>
        <dbReference type="Ensembl" id="ENSGWIP00000002007.1"/>
    </source>
</evidence>
<comment type="similarity">
    <text evidence="10">Belongs to the Ikaros C2H2-type zinc-finger protein family.</text>
</comment>
<keyword evidence="6" id="KW-0805">Transcription regulation</keyword>
<evidence type="ECO:0000256" key="8">
    <source>
        <dbReference type="ARBA" id="ARBA00023163"/>
    </source>
</evidence>
<dbReference type="GO" id="GO:0006357">
    <property type="term" value="P:regulation of transcription by RNA polymerase II"/>
    <property type="evidence" value="ECO:0007669"/>
    <property type="project" value="TreeGrafter"/>
</dbReference>
<feature type="region of interest" description="Disordered" evidence="12">
    <location>
        <begin position="320"/>
        <end position="374"/>
    </location>
</feature>
<reference evidence="14" key="1">
    <citation type="submission" date="2020-06" db="EMBL/GenBank/DDBJ databases">
        <authorList>
            <consortium name="Wellcome Sanger Institute Data Sharing"/>
        </authorList>
    </citation>
    <scope>NUCLEOTIDE SEQUENCE [LARGE SCALE GENOMIC DNA]</scope>
</reference>
<sequence>MLSLRFSAETLDSIGARHVQSFHSTSERAPQNKAQPFSSSIATTETTVWFLDGGEFAGGCLTPTLGVVKMETEVTEEKETLVKTEKEEEEEVSEEMSDEENDDERDAEGEEDEHATNEPQDLSLLDYSHYEAAADNAYVSGAVGPRTQTSGKLSCDICGLSCISINVLLVHKRSHTGERPFHCSQCGASFTQKGNLLRHIKLHSGEKPFKCPMCSYACRRRDALSGHLRTHSVEKPFKCNQCSRSYKQRSSLEEHRERCHLYIQSTCRSEREDSHVESRTQMSTERALLLDRLASNVAKRKSTMPQKFIGDSGVCLDLSFNRDPSQQNDLKGPSPSSPGLDHQHRSVASDGGDAPSSHRPYPVPLHRNSVGPMSLTNGTKMGLALQSVPHTTQQPHLGVDSLHSDGSHPVVYTLGHLLGSLNHKNGNAHAQPFPLSPIEALRMAQVDGERTGSVYPCGHCKVIFLDYVMFTIHMGCHGFRDPLECNVCGHRSQDRYEFSSHIARGEHRV</sequence>
<dbReference type="Proteomes" id="UP000694680">
    <property type="component" value="Chromosome 1"/>
</dbReference>
<keyword evidence="4 11" id="KW-0863">Zinc-finger</keyword>